<name>A0A5C5X851_9PLAN</name>
<sequence>MPGFSSRMLWDTGSFDDSSIWLEFLSESIVQDIPILNSAGFRGTRTHASERNRSGNETVRGTIEMEASRIALDNILPAALGAAESSNIFNVAETIPEFNLLIDKVTDIALVTAAKINRFTLRGSQGGIIGMSLDVEAESITWGQSWPSPAPTPDVSKPYFFSDLGDVTIESAARKLFDFEIVVDNVLIVDQFANNLTRDSLINSSDRIVTVRLSVPAEGNSGLISTTVSGEQVSLVLTNAEEASSVLTALLGRLSFTTGKPVVNSKGQLVIPMEGQSRGIGHAGATAPDIRITNAHA</sequence>
<dbReference type="EMBL" id="SIHI01000001">
    <property type="protein sequence ID" value="TWT58879.1"/>
    <property type="molecule type" value="Genomic_DNA"/>
</dbReference>
<reference evidence="1 2" key="1">
    <citation type="submission" date="2019-02" db="EMBL/GenBank/DDBJ databases">
        <title>Deep-cultivation of Planctomycetes and their phenomic and genomic characterization uncovers novel biology.</title>
        <authorList>
            <person name="Wiegand S."/>
            <person name="Jogler M."/>
            <person name="Boedeker C."/>
            <person name="Pinto D."/>
            <person name="Vollmers J."/>
            <person name="Rivas-Marin E."/>
            <person name="Kohn T."/>
            <person name="Peeters S.H."/>
            <person name="Heuer A."/>
            <person name="Rast P."/>
            <person name="Oberbeckmann S."/>
            <person name="Bunk B."/>
            <person name="Jeske O."/>
            <person name="Meyerdierks A."/>
            <person name="Storesund J.E."/>
            <person name="Kallscheuer N."/>
            <person name="Luecker S."/>
            <person name="Lage O.M."/>
            <person name="Pohl T."/>
            <person name="Merkel B.J."/>
            <person name="Hornburger P."/>
            <person name="Mueller R.-W."/>
            <person name="Bruemmer F."/>
            <person name="Labrenz M."/>
            <person name="Spormann A.M."/>
            <person name="Op Den Camp H."/>
            <person name="Overmann J."/>
            <person name="Amann R."/>
            <person name="Jetten M.S.M."/>
            <person name="Mascher T."/>
            <person name="Medema M.H."/>
            <person name="Devos D.P."/>
            <person name="Kaster A.-K."/>
            <person name="Ovreas L."/>
            <person name="Rohde M."/>
            <person name="Galperin M.Y."/>
            <person name="Jogler C."/>
        </authorList>
    </citation>
    <scope>NUCLEOTIDE SEQUENCE [LARGE SCALE GENOMIC DNA]</scope>
    <source>
        <strain evidence="1 2">KOR42</strain>
    </source>
</reference>
<gene>
    <name evidence="1" type="ORF">KOR42_22660</name>
</gene>
<dbReference type="Pfam" id="PF18906">
    <property type="entry name" value="Phage_tube_2"/>
    <property type="match status" value="1"/>
</dbReference>
<organism evidence="1 2">
    <name type="scientific">Thalassoglobus neptunius</name>
    <dbReference type="NCBI Taxonomy" id="1938619"/>
    <lineage>
        <taxon>Bacteria</taxon>
        <taxon>Pseudomonadati</taxon>
        <taxon>Planctomycetota</taxon>
        <taxon>Planctomycetia</taxon>
        <taxon>Planctomycetales</taxon>
        <taxon>Planctomycetaceae</taxon>
        <taxon>Thalassoglobus</taxon>
    </lineage>
</organism>
<comment type="caution">
    <text evidence="1">The sequence shown here is derived from an EMBL/GenBank/DDBJ whole genome shotgun (WGS) entry which is preliminary data.</text>
</comment>
<accession>A0A5C5X851</accession>
<dbReference type="InterPro" id="IPR044000">
    <property type="entry name" value="Phage_tube_2"/>
</dbReference>
<dbReference type="AlphaFoldDB" id="A0A5C5X851"/>
<keyword evidence="2" id="KW-1185">Reference proteome</keyword>
<evidence type="ECO:0000313" key="2">
    <source>
        <dbReference type="Proteomes" id="UP000317243"/>
    </source>
</evidence>
<dbReference type="Proteomes" id="UP000317243">
    <property type="component" value="Unassembled WGS sequence"/>
</dbReference>
<dbReference type="OrthoDB" id="260464at2"/>
<proteinExistence type="predicted"/>
<protein>
    <submittedName>
        <fullName evidence="1">Uncharacterized protein</fullName>
    </submittedName>
</protein>
<evidence type="ECO:0000313" key="1">
    <source>
        <dbReference type="EMBL" id="TWT58879.1"/>
    </source>
</evidence>
<dbReference type="RefSeq" id="WP_146509573.1">
    <property type="nucleotide sequence ID" value="NZ_SIHI01000001.1"/>
</dbReference>